<evidence type="ECO:0008006" key="3">
    <source>
        <dbReference type="Google" id="ProtNLM"/>
    </source>
</evidence>
<protein>
    <recommendedName>
        <fullName evidence="3">Alpha-galactosidase</fullName>
    </recommendedName>
</protein>
<name>A0AAN9I0U0_CROPI</name>
<evidence type="ECO:0000313" key="1">
    <source>
        <dbReference type="EMBL" id="KAK7256451.1"/>
    </source>
</evidence>
<reference evidence="1 2" key="1">
    <citation type="submission" date="2024-01" db="EMBL/GenBank/DDBJ databases">
        <title>The genomes of 5 underutilized Papilionoideae crops provide insights into root nodulation and disease resistanc.</title>
        <authorList>
            <person name="Yuan L."/>
        </authorList>
    </citation>
    <scope>NUCLEOTIDE SEQUENCE [LARGE SCALE GENOMIC DNA]</scope>
    <source>
        <strain evidence="1">ZHUSHIDOU_FW_LH</strain>
        <tissue evidence="1">Leaf</tissue>
    </source>
</reference>
<dbReference type="Proteomes" id="UP001372338">
    <property type="component" value="Unassembled WGS sequence"/>
</dbReference>
<dbReference type="AlphaFoldDB" id="A0AAN9I0U0"/>
<sequence length="70" mass="7637">MELLTTTTTTISHRNSVTGITISFKDFANANMIGVNGLNGLSWPDLDMLPFGWLTDPGNKARLPLFLCPV</sequence>
<proteinExistence type="predicted"/>
<evidence type="ECO:0000313" key="2">
    <source>
        <dbReference type="Proteomes" id="UP001372338"/>
    </source>
</evidence>
<gene>
    <name evidence="1" type="ORF">RIF29_29901</name>
</gene>
<comment type="caution">
    <text evidence="1">The sequence shown here is derived from an EMBL/GenBank/DDBJ whole genome shotgun (WGS) entry which is preliminary data.</text>
</comment>
<dbReference type="EMBL" id="JAYWIO010000006">
    <property type="protein sequence ID" value="KAK7256451.1"/>
    <property type="molecule type" value="Genomic_DNA"/>
</dbReference>
<keyword evidence="2" id="KW-1185">Reference proteome</keyword>
<organism evidence="1 2">
    <name type="scientific">Crotalaria pallida</name>
    <name type="common">Smooth rattlebox</name>
    <name type="synonym">Crotalaria striata</name>
    <dbReference type="NCBI Taxonomy" id="3830"/>
    <lineage>
        <taxon>Eukaryota</taxon>
        <taxon>Viridiplantae</taxon>
        <taxon>Streptophyta</taxon>
        <taxon>Embryophyta</taxon>
        <taxon>Tracheophyta</taxon>
        <taxon>Spermatophyta</taxon>
        <taxon>Magnoliopsida</taxon>
        <taxon>eudicotyledons</taxon>
        <taxon>Gunneridae</taxon>
        <taxon>Pentapetalae</taxon>
        <taxon>rosids</taxon>
        <taxon>fabids</taxon>
        <taxon>Fabales</taxon>
        <taxon>Fabaceae</taxon>
        <taxon>Papilionoideae</taxon>
        <taxon>50 kb inversion clade</taxon>
        <taxon>genistoids sensu lato</taxon>
        <taxon>core genistoids</taxon>
        <taxon>Crotalarieae</taxon>
        <taxon>Crotalaria</taxon>
    </lineage>
</organism>
<accession>A0AAN9I0U0</accession>